<sequence>MKSTRIKTFIFIIYFFALFFNNISQIKAAEAPDDNSSDDLSQEHVTHITGENNPLYAMVSSLAGNYYERNILAELIIVELSIYVSLLLKLFALVNSVEIEERCLPLKQFFVSFLLNSTFERRNNMVSKEKFEILKQSLNSKYIDLRDKLSQQMHENSVKLFDTVIKNKNLIQENIDFLLNILLVLFDLGIERFLGSSAFALFSFFDEYELVLDDFSSIFSSSSRKEISCRFISNKDAIKWVDFDFCYNRVDLNSLEEKVDKSDRDQFTSQIINSSSLDIEELCKTKEILLTALDLLKTGLYIIFIFERNAFFAFLSHVREMELKIKEELDKINCDGLPEQKYLELKITVRDLLRTDEVQSNNLVGECFEDCLTKETITSSMTSVYKSLLSAILVLKSFGATFLGVDFFKLLFENILKLFEDYTKKCAQQIKKVKSLTEEEVQNLQMSTMKKKYKKKKELYKQSLMIRAEIEKKENRERKQREKKIKEEKERLERERLSEEIKNKEKKSRKKKTRSKREFPIVEASAADISKEDVEAQTSTSSYASQEVSSEAKQQACRPKLNRKQEKLNKLLKEEQKSLQREEVKKTILEQKYSNLSTKKRKQDERKTKNENRREREERERLEEREREMEKEKKKRERIEHTNYMYTLLNSISSIEGLFAEAEKSRAGISGLISLVFQIISEEKVETEEASTEEGISSMFASLSVSDTVTSQQQASGLSRTGMELGARPKTRVGGPKPRSSSSSSSSSRSRSSARRRSRSRSRSRRSSKSRVRSSRSRVRSSRSRGRSRSRDKSSEARALTFDGFEVPDSIFSSTLQEDPNKSSKFLQYFQTVNELDSQDSSVFEQKYLEYEQKLIDLTVVTQNSLEDEILSALELCGSLIQTLHEVVIPLVHGKELMYLKLLERTFVKFFIKFLIFLQQKKDE</sequence>
<keyword evidence="5" id="KW-1185">Reference proteome</keyword>
<dbReference type="InterPro" id="IPR032922">
    <property type="entry name" value="SON"/>
</dbReference>
<dbReference type="GO" id="GO:0003723">
    <property type="term" value="F:RNA binding"/>
    <property type="evidence" value="ECO:0007669"/>
    <property type="project" value="InterPro"/>
</dbReference>
<feature type="region of interest" description="Disordered" evidence="2">
    <location>
        <begin position="530"/>
        <end position="563"/>
    </location>
</feature>
<dbReference type="PANTHER" id="PTHR46528:SF1">
    <property type="entry name" value="PROTEIN SON"/>
    <property type="match status" value="1"/>
</dbReference>
<name>Q5CS71_CRYPI</name>
<gene>
    <name evidence="4" type="ORF">cgd1_3850</name>
</gene>
<feature type="compositionally biased region" description="Polar residues" evidence="2">
    <location>
        <begin position="536"/>
        <end position="553"/>
    </location>
</feature>
<keyword evidence="1" id="KW-0175">Coiled coil</keyword>
<evidence type="ECO:0000256" key="1">
    <source>
        <dbReference type="SAM" id="Coils"/>
    </source>
</evidence>
<feature type="compositionally biased region" description="Low complexity" evidence="2">
    <location>
        <begin position="739"/>
        <end position="751"/>
    </location>
</feature>
<dbReference type="Proteomes" id="UP000006726">
    <property type="component" value="Chromosome 1"/>
</dbReference>
<dbReference type="InParanoid" id="Q5CS71"/>
<keyword evidence="4" id="KW-0812">Transmembrane</keyword>
<reference evidence="4 5" key="1">
    <citation type="journal article" date="2004" name="Science">
        <title>Complete genome sequence of the apicomplexan, Cryptosporidium parvum.</title>
        <authorList>
            <person name="Abrahamsen M.S."/>
            <person name="Templeton T.J."/>
            <person name="Enomoto S."/>
            <person name="Abrahante J.E."/>
            <person name="Zhu G."/>
            <person name="Lancto C.A."/>
            <person name="Deng M."/>
            <person name="Liu C."/>
            <person name="Widmer G."/>
            <person name="Tzipori S."/>
            <person name="Buck G.A."/>
            <person name="Xu P."/>
            <person name="Bankier A.T."/>
            <person name="Dear P.H."/>
            <person name="Konfortov B.A."/>
            <person name="Spriggs H.F."/>
            <person name="Iyer L."/>
            <person name="Anantharaman V."/>
            <person name="Aravind L."/>
            <person name="Kapur V."/>
        </authorList>
    </citation>
    <scope>NUCLEOTIDE SEQUENCE [LARGE SCALE GENOMIC DNA]</scope>
    <source>
        <strain evidence="5">Iowa II</strain>
    </source>
</reference>
<dbReference type="OrthoDB" id="344260at2759"/>
<feature type="region of interest" description="Disordered" evidence="2">
    <location>
        <begin position="594"/>
        <end position="634"/>
    </location>
</feature>
<dbReference type="VEuPathDB" id="CryptoDB:cgd1_3850"/>
<evidence type="ECO:0000313" key="5">
    <source>
        <dbReference type="Proteomes" id="UP000006726"/>
    </source>
</evidence>
<dbReference type="PANTHER" id="PTHR46528">
    <property type="entry name" value="PROTEIN SON"/>
    <property type="match status" value="1"/>
</dbReference>
<feature type="region of interest" description="Disordered" evidence="2">
    <location>
        <begin position="711"/>
        <end position="797"/>
    </location>
</feature>
<organism evidence="4 5">
    <name type="scientific">Cryptosporidium parvum (strain Iowa II)</name>
    <dbReference type="NCBI Taxonomy" id="353152"/>
    <lineage>
        <taxon>Eukaryota</taxon>
        <taxon>Sar</taxon>
        <taxon>Alveolata</taxon>
        <taxon>Apicomplexa</taxon>
        <taxon>Conoidasida</taxon>
        <taxon>Coccidia</taxon>
        <taxon>Eucoccidiorida</taxon>
        <taxon>Eimeriorina</taxon>
        <taxon>Cryptosporidiidae</taxon>
        <taxon>Cryptosporidium</taxon>
    </lineage>
</organism>
<keyword evidence="3" id="KW-0732">Signal</keyword>
<protein>
    <submittedName>
        <fullName evidence="4">Signal peptide, possible 4-5x transmembrane domain, SKSR family paralog, telomeric protein</fullName>
    </submittedName>
</protein>
<feature type="compositionally biased region" description="Basic and acidic residues" evidence="2">
    <location>
        <begin position="602"/>
        <end position="634"/>
    </location>
</feature>
<dbReference type="GO" id="GO:0043484">
    <property type="term" value="P:regulation of RNA splicing"/>
    <property type="evidence" value="ECO:0007669"/>
    <property type="project" value="InterPro"/>
</dbReference>
<dbReference type="KEGG" id="cpv:cgd1_3850"/>
<feature type="chain" id="PRO_5004254189" evidence="3">
    <location>
        <begin position="29"/>
        <end position="924"/>
    </location>
</feature>
<feature type="coiled-coil region" evidence="1">
    <location>
        <begin position="467"/>
        <end position="514"/>
    </location>
</feature>
<evidence type="ECO:0000256" key="3">
    <source>
        <dbReference type="SAM" id="SignalP"/>
    </source>
</evidence>
<dbReference type="GO" id="GO:0051726">
    <property type="term" value="P:regulation of cell cycle"/>
    <property type="evidence" value="ECO:0007669"/>
    <property type="project" value="InterPro"/>
</dbReference>
<evidence type="ECO:0000313" key="4">
    <source>
        <dbReference type="EMBL" id="EAK88280.1"/>
    </source>
</evidence>
<feature type="signal peptide" evidence="3">
    <location>
        <begin position="1"/>
        <end position="28"/>
    </location>
</feature>
<evidence type="ECO:0000256" key="2">
    <source>
        <dbReference type="SAM" id="MobiDB-lite"/>
    </source>
</evidence>
<dbReference type="RefSeq" id="XP_628196.1">
    <property type="nucleotide sequence ID" value="XM_628196.1"/>
</dbReference>
<feature type="compositionally biased region" description="Basic residues" evidence="2">
    <location>
        <begin position="752"/>
        <end position="788"/>
    </location>
</feature>
<comment type="caution">
    <text evidence="4">The sequence shown here is derived from an EMBL/GenBank/DDBJ whole genome shotgun (WGS) entry which is preliminary data.</text>
</comment>
<proteinExistence type="predicted"/>
<dbReference type="AlphaFoldDB" id="Q5CS71"/>
<dbReference type="STRING" id="353152.Q5CS71"/>
<accession>Q5CS71</accession>
<dbReference type="GeneID" id="3371506"/>
<dbReference type="EMBL" id="AAEE01000006">
    <property type="protein sequence ID" value="EAK88280.1"/>
    <property type="molecule type" value="Genomic_DNA"/>
</dbReference>
<keyword evidence="4" id="KW-0472">Membrane</keyword>